<feature type="domain" description="Fimbrial-type adhesion" evidence="2">
    <location>
        <begin position="38"/>
        <end position="160"/>
    </location>
</feature>
<dbReference type="InterPro" id="IPR008966">
    <property type="entry name" value="Adhesion_dom_sf"/>
</dbReference>
<evidence type="ECO:0000313" key="3">
    <source>
        <dbReference type="EMBL" id="ECF4922668.1"/>
    </source>
</evidence>
<dbReference type="Pfam" id="PF00419">
    <property type="entry name" value="Fimbrial"/>
    <property type="match status" value="1"/>
</dbReference>
<dbReference type="InterPro" id="IPR000259">
    <property type="entry name" value="Adhesion_dom_fimbrial"/>
</dbReference>
<reference evidence="3" key="1">
    <citation type="submission" date="2019-07" db="EMBL/GenBank/DDBJ databases">
        <authorList>
            <consortium name="GenomeTrakr network: Whole genome sequencing for foodborne pathogen traceback"/>
        </authorList>
    </citation>
    <scope>NUCLEOTIDE SEQUENCE [LARGE SCALE GENOMIC DNA]</scope>
    <source>
        <strain evidence="3">FDA00014297</strain>
    </source>
</reference>
<dbReference type="Gene3D" id="2.60.40.1090">
    <property type="entry name" value="Fimbrial-type adhesion domain"/>
    <property type="match status" value="1"/>
</dbReference>
<dbReference type="EMBL" id="AAILJL010000006">
    <property type="protein sequence ID" value="ECF4922668.1"/>
    <property type="molecule type" value="Genomic_DNA"/>
</dbReference>
<feature type="signal peptide" evidence="1">
    <location>
        <begin position="1"/>
        <end position="20"/>
    </location>
</feature>
<feature type="chain" id="PRO_5024999599" evidence="1">
    <location>
        <begin position="21"/>
        <end position="161"/>
    </location>
</feature>
<evidence type="ECO:0000256" key="1">
    <source>
        <dbReference type="SAM" id="SignalP"/>
    </source>
</evidence>
<accession>A0A5Y2QK55</accession>
<name>A0A5Y2QK55_SALER</name>
<proteinExistence type="predicted"/>
<keyword evidence="1" id="KW-0732">Signal</keyword>
<dbReference type="SUPFAM" id="SSF49401">
    <property type="entry name" value="Bacterial adhesins"/>
    <property type="match status" value="1"/>
</dbReference>
<dbReference type="InterPro" id="IPR050263">
    <property type="entry name" value="Bact_Fimbrial_Adh_Pro"/>
</dbReference>
<dbReference type="AlphaFoldDB" id="A0A5Y2QK55"/>
<dbReference type="PANTHER" id="PTHR33420">
    <property type="entry name" value="FIMBRIAL SUBUNIT ELFA-RELATED"/>
    <property type="match status" value="1"/>
</dbReference>
<sequence>MMRKIILPLLFLLLIPLSNASTLTFTGIVHAHSADPYRCKINDNKTIEVNFGTIVIDKINGVNYLKDIPWSFTCAKRHPKNLLVLRYLGTAASFTADAIATSVDGLGIELQQNGEILHPGDILSIDNDAPPALKAVPVKQAGKALTEGTFVANAELLLDYL</sequence>
<gene>
    <name evidence="3" type="ORF">FLP03_10705</name>
</gene>
<organism evidence="3">
    <name type="scientific">Salmonella enterica subsp. arizonae</name>
    <dbReference type="NCBI Taxonomy" id="59203"/>
    <lineage>
        <taxon>Bacteria</taxon>
        <taxon>Pseudomonadati</taxon>
        <taxon>Pseudomonadota</taxon>
        <taxon>Gammaproteobacteria</taxon>
        <taxon>Enterobacterales</taxon>
        <taxon>Enterobacteriaceae</taxon>
        <taxon>Salmonella</taxon>
    </lineage>
</organism>
<comment type="caution">
    <text evidence="3">The sequence shown here is derived from an EMBL/GenBank/DDBJ whole genome shotgun (WGS) entry which is preliminary data.</text>
</comment>
<dbReference type="GO" id="GO:0009289">
    <property type="term" value="C:pilus"/>
    <property type="evidence" value="ECO:0007669"/>
    <property type="project" value="InterPro"/>
</dbReference>
<evidence type="ECO:0000259" key="2">
    <source>
        <dbReference type="Pfam" id="PF00419"/>
    </source>
</evidence>
<protein>
    <submittedName>
        <fullName evidence="3">Fimbrial protein</fullName>
    </submittedName>
</protein>
<dbReference type="PANTHER" id="PTHR33420:SF33">
    <property type="entry name" value="MINOR FIMBRIAL SUBUNIT"/>
    <property type="match status" value="1"/>
</dbReference>
<dbReference type="GO" id="GO:0043709">
    <property type="term" value="P:cell adhesion involved in single-species biofilm formation"/>
    <property type="evidence" value="ECO:0007669"/>
    <property type="project" value="TreeGrafter"/>
</dbReference>
<dbReference type="InterPro" id="IPR036937">
    <property type="entry name" value="Adhesion_dom_fimbrial_sf"/>
</dbReference>
<dbReference type="Proteomes" id="UP000839641">
    <property type="component" value="Unassembled WGS sequence"/>
</dbReference>